<organism evidence="2 3">
    <name type="scientific">Corallincola luteus</name>
    <dbReference type="NCBI Taxonomy" id="1775177"/>
    <lineage>
        <taxon>Bacteria</taxon>
        <taxon>Pseudomonadati</taxon>
        <taxon>Pseudomonadota</taxon>
        <taxon>Gammaproteobacteria</taxon>
        <taxon>Alteromonadales</taxon>
        <taxon>Psychromonadaceae</taxon>
        <taxon>Corallincola</taxon>
    </lineage>
</organism>
<dbReference type="InterPro" id="IPR038740">
    <property type="entry name" value="BioF2-like_GNAT_dom"/>
</dbReference>
<protein>
    <submittedName>
        <fullName evidence="2">GNAT family N-acetyltransferase</fullName>
    </submittedName>
</protein>
<feature type="domain" description="BioF2-like acetyltransferase" evidence="1">
    <location>
        <begin position="213"/>
        <end position="349"/>
    </location>
</feature>
<accession>A0ABY2ARF6</accession>
<dbReference type="EMBL" id="SJXE01000001">
    <property type="protein sequence ID" value="TCI04447.1"/>
    <property type="molecule type" value="Genomic_DNA"/>
</dbReference>
<name>A0ABY2ARF6_9GAMM</name>
<dbReference type="Gene3D" id="3.40.630.30">
    <property type="match status" value="1"/>
</dbReference>
<reference evidence="2 3" key="1">
    <citation type="submission" date="2019-02" db="EMBL/GenBank/DDBJ databases">
        <title>Corallincola luteus sp. nov., a marine bacterium isolated from surface sediment of Bohai Sea in China.</title>
        <authorList>
            <person name="Ren Q."/>
        </authorList>
    </citation>
    <scope>NUCLEOTIDE SEQUENCE [LARGE SCALE GENOMIC DNA]</scope>
    <source>
        <strain evidence="2 3">DASS28</strain>
    </source>
</reference>
<keyword evidence="3" id="KW-1185">Reference proteome</keyword>
<evidence type="ECO:0000313" key="2">
    <source>
        <dbReference type="EMBL" id="TCI04447.1"/>
    </source>
</evidence>
<dbReference type="Proteomes" id="UP000292554">
    <property type="component" value="Unassembled WGS sequence"/>
</dbReference>
<evidence type="ECO:0000313" key="3">
    <source>
        <dbReference type="Proteomes" id="UP000292554"/>
    </source>
</evidence>
<dbReference type="SUPFAM" id="SSF55729">
    <property type="entry name" value="Acyl-CoA N-acyltransferases (Nat)"/>
    <property type="match status" value="1"/>
</dbReference>
<sequence length="399" mass="45673">MVSPWNLACCFKVGNAIVTPEALSAEPLVVEKLTPSQFQSLQAEWSELLANSHGNALFLSWAWVWSWWSTWAKLLNLELYLVCVRDQQGKLLGLAPLYRHQVNYAGLTVVTRLQCIGNAWKLAPTVRSEYIGFIAESEHELLVYQAIWQFLQSQQDWDELVLCDMDKSSRSFRIMSALARIHSCQLHPASIDFGIRVPVSGDFSSYLKSLGRNTRLKLVNRRSRLAELGPIEHERVSKDKYVTFFQQLNQLHATRWGKGCYVGASERFHLQMLSYLPSESAHCLLLRQRGEVISALYDLELGGVRYNLQAGYLQDHHPKVSLGTLHLGYGLEQAWQTPDCQGYDLLAGGGKHSFYKQHLGKARTPFVTLQIIRASKAWRLYPLIEKLPSKWRQWLKRSK</sequence>
<dbReference type="InterPro" id="IPR016181">
    <property type="entry name" value="Acyl_CoA_acyltransferase"/>
</dbReference>
<evidence type="ECO:0000259" key="1">
    <source>
        <dbReference type="Pfam" id="PF13480"/>
    </source>
</evidence>
<gene>
    <name evidence="2" type="ORF">EZV61_00270</name>
</gene>
<proteinExistence type="predicted"/>
<comment type="caution">
    <text evidence="2">The sequence shown here is derived from an EMBL/GenBank/DDBJ whole genome shotgun (WGS) entry which is preliminary data.</text>
</comment>
<dbReference type="Pfam" id="PF13480">
    <property type="entry name" value="Acetyltransf_6"/>
    <property type="match status" value="1"/>
</dbReference>